<dbReference type="CDD" id="cd11058">
    <property type="entry name" value="CYP60B-like"/>
    <property type="match status" value="1"/>
</dbReference>
<evidence type="ECO:0000256" key="4">
    <source>
        <dbReference type="ARBA" id="ARBA00022723"/>
    </source>
</evidence>
<dbReference type="GO" id="GO:0020037">
    <property type="term" value="F:heme binding"/>
    <property type="evidence" value="ECO:0007669"/>
    <property type="project" value="InterPro"/>
</dbReference>
<evidence type="ECO:0000256" key="2">
    <source>
        <dbReference type="ARBA" id="ARBA00010617"/>
    </source>
</evidence>
<protein>
    <submittedName>
        <fullName evidence="10">Isotrichodermin C-15 hydroxylase (Cytochrome P-450 monooxygenase CYP65A1)</fullName>
    </submittedName>
</protein>
<evidence type="ECO:0000256" key="1">
    <source>
        <dbReference type="ARBA" id="ARBA00001971"/>
    </source>
</evidence>
<proteinExistence type="inferred from homology"/>
<evidence type="ECO:0000256" key="5">
    <source>
        <dbReference type="ARBA" id="ARBA00023004"/>
    </source>
</evidence>
<dbReference type="PANTHER" id="PTHR24305">
    <property type="entry name" value="CYTOCHROME P450"/>
    <property type="match status" value="1"/>
</dbReference>
<comment type="cofactor">
    <cofactor evidence="1 6">
        <name>heme</name>
        <dbReference type="ChEBI" id="CHEBI:30413"/>
    </cofactor>
</comment>
<evidence type="ECO:0000256" key="7">
    <source>
        <dbReference type="RuleBase" id="RU000461"/>
    </source>
</evidence>
<evidence type="ECO:0000313" key="10">
    <source>
        <dbReference type="EMBL" id="KAK8100462.1"/>
    </source>
</evidence>
<dbReference type="InterPro" id="IPR017972">
    <property type="entry name" value="Cyt_P450_CS"/>
</dbReference>
<accession>A0AAW0QD66</accession>
<reference evidence="10 11" key="1">
    <citation type="submission" date="2023-01" db="EMBL/GenBank/DDBJ databases">
        <title>Analysis of 21 Apiospora genomes using comparative genomics revels a genus with tremendous synthesis potential of carbohydrate active enzymes and secondary metabolites.</title>
        <authorList>
            <person name="Sorensen T."/>
        </authorList>
    </citation>
    <scope>NUCLEOTIDE SEQUENCE [LARGE SCALE GENOMIC DNA]</scope>
    <source>
        <strain evidence="10 11">CBS 117206</strain>
    </source>
</reference>
<dbReference type="PROSITE" id="PS00086">
    <property type="entry name" value="CYTOCHROME_P450"/>
    <property type="match status" value="1"/>
</dbReference>
<keyword evidence="9" id="KW-0472">Membrane</keyword>
<feature type="transmembrane region" description="Helical" evidence="9">
    <location>
        <begin position="306"/>
        <end position="328"/>
    </location>
</feature>
<keyword evidence="7" id="KW-0560">Oxidoreductase</keyword>
<dbReference type="InterPro" id="IPR001128">
    <property type="entry name" value="Cyt_P450"/>
</dbReference>
<keyword evidence="3 6" id="KW-0349">Heme</keyword>
<name>A0AAW0QD66_9PEZI</name>
<comment type="similarity">
    <text evidence="2 7">Belongs to the cytochrome P450 family.</text>
</comment>
<dbReference type="InterPro" id="IPR050121">
    <property type="entry name" value="Cytochrome_P450_monoxygenase"/>
</dbReference>
<comment type="caution">
    <text evidence="10">The sequence shown here is derived from an EMBL/GenBank/DDBJ whole genome shotgun (WGS) entry which is preliminary data.</text>
</comment>
<dbReference type="SUPFAM" id="SSF48264">
    <property type="entry name" value="Cytochrome P450"/>
    <property type="match status" value="1"/>
</dbReference>
<feature type="binding site" description="axial binding residue" evidence="6">
    <location>
        <position position="451"/>
    </location>
    <ligand>
        <name>heme</name>
        <dbReference type="ChEBI" id="CHEBI:30413"/>
    </ligand>
    <ligandPart>
        <name>Fe</name>
        <dbReference type="ChEBI" id="CHEBI:18248"/>
    </ligandPart>
</feature>
<dbReference type="EMBL" id="JAQQWP010000009">
    <property type="protein sequence ID" value="KAK8100462.1"/>
    <property type="molecule type" value="Genomic_DNA"/>
</dbReference>
<dbReference type="InterPro" id="IPR036396">
    <property type="entry name" value="Cyt_P450_sf"/>
</dbReference>
<dbReference type="Pfam" id="PF00067">
    <property type="entry name" value="p450"/>
    <property type="match status" value="1"/>
</dbReference>
<dbReference type="PANTHER" id="PTHR24305:SF210">
    <property type="entry name" value="CYTOCHROME P450 MONOOXYGENASE ASQL-RELATED"/>
    <property type="match status" value="1"/>
</dbReference>
<feature type="transmembrane region" description="Helical" evidence="9">
    <location>
        <begin position="20"/>
        <end position="43"/>
    </location>
</feature>
<keyword evidence="5 6" id="KW-0408">Iron</keyword>
<evidence type="ECO:0000256" key="6">
    <source>
        <dbReference type="PIRSR" id="PIRSR602401-1"/>
    </source>
</evidence>
<gene>
    <name evidence="10" type="ORF">PG999_010836</name>
</gene>
<dbReference type="InterPro" id="IPR002401">
    <property type="entry name" value="Cyt_P450_E_grp-I"/>
</dbReference>
<evidence type="ECO:0000256" key="9">
    <source>
        <dbReference type="SAM" id="Phobius"/>
    </source>
</evidence>
<organism evidence="10 11">
    <name type="scientific">Apiospora kogelbergensis</name>
    <dbReference type="NCBI Taxonomy" id="1337665"/>
    <lineage>
        <taxon>Eukaryota</taxon>
        <taxon>Fungi</taxon>
        <taxon>Dikarya</taxon>
        <taxon>Ascomycota</taxon>
        <taxon>Pezizomycotina</taxon>
        <taxon>Sordariomycetes</taxon>
        <taxon>Xylariomycetidae</taxon>
        <taxon>Amphisphaeriales</taxon>
        <taxon>Apiosporaceae</taxon>
        <taxon>Apiospora</taxon>
    </lineage>
</organism>
<evidence type="ECO:0000256" key="8">
    <source>
        <dbReference type="SAM" id="MobiDB-lite"/>
    </source>
</evidence>
<sequence length="509" mass="58092">MMLYDQISGDWQGVLASLRSASTTAILLATVGLVLYWTIYPIYSLFLHPLHSIPGPKLSACTRIPYWIACIKGNQVRHMTKLHRVYGPVVRYGPNDLSYSDGRAWRDIHAVPKGKKENTKEVRYHGRPANGVYHIIAEPSQERHAVLRDVFAPAFSEQALRRQEPMFRKYADMLVARGREADEAGAAVDLTRLLNFTTFDIMGELAFGEPLGLLANNRYSEWVATMFNMLRVLPIVQLIDFYAVTRTLFDLLEPPFVRRKRMDLFNHTASRVDKRLEKGASDKPDLWNLVVNSHALTRDDMHSNAIVFMMAGTETTASLLTGLIYYLIANPDKMKTLTKEIRETFPSSDAISFQELAKLKYLDACLREGQRVYPPLPSSVPREIAPGGNEILGRWIPEGTRVSVHHTATYQSPSNFRNPDKFAPERWQGDPDYADDKRDAHQPFSVGPRNCLGMNMAWHEMRLILAKLLYNFDIESDVGPEWREQDVYVIWDRKPLMCRLKEVNAAHVA</sequence>
<keyword evidence="4 6" id="KW-0479">Metal-binding</keyword>
<feature type="region of interest" description="Disordered" evidence="8">
    <location>
        <begin position="414"/>
        <end position="439"/>
    </location>
</feature>
<dbReference type="Gene3D" id="1.10.630.10">
    <property type="entry name" value="Cytochrome P450"/>
    <property type="match status" value="1"/>
</dbReference>
<dbReference type="PRINTS" id="PR00385">
    <property type="entry name" value="P450"/>
</dbReference>
<evidence type="ECO:0000256" key="3">
    <source>
        <dbReference type="ARBA" id="ARBA00022617"/>
    </source>
</evidence>
<dbReference type="PRINTS" id="PR00463">
    <property type="entry name" value="EP450I"/>
</dbReference>
<keyword evidence="11" id="KW-1185">Reference proteome</keyword>
<evidence type="ECO:0000313" key="11">
    <source>
        <dbReference type="Proteomes" id="UP001392437"/>
    </source>
</evidence>
<dbReference type="GO" id="GO:0004497">
    <property type="term" value="F:monooxygenase activity"/>
    <property type="evidence" value="ECO:0007669"/>
    <property type="project" value="UniProtKB-KW"/>
</dbReference>
<feature type="compositionally biased region" description="Basic and acidic residues" evidence="8">
    <location>
        <begin position="418"/>
        <end position="439"/>
    </location>
</feature>
<dbReference type="AlphaFoldDB" id="A0AAW0QD66"/>
<dbReference type="GO" id="GO:0016705">
    <property type="term" value="F:oxidoreductase activity, acting on paired donors, with incorporation or reduction of molecular oxygen"/>
    <property type="evidence" value="ECO:0007669"/>
    <property type="project" value="InterPro"/>
</dbReference>
<dbReference type="GO" id="GO:0005506">
    <property type="term" value="F:iron ion binding"/>
    <property type="evidence" value="ECO:0007669"/>
    <property type="project" value="InterPro"/>
</dbReference>
<keyword evidence="9" id="KW-0812">Transmembrane</keyword>
<dbReference type="Proteomes" id="UP001392437">
    <property type="component" value="Unassembled WGS sequence"/>
</dbReference>
<keyword evidence="7 10" id="KW-0503">Monooxygenase</keyword>
<keyword evidence="9" id="KW-1133">Transmembrane helix</keyword>